<evidence type="ECO:0000256" key="5">
    <source>
        <dbReference type="ARBA" id="ARBA00022833"/>
    </source>
</evidence>
<evidence type="ECO:0000256" key="3">
    <source>
        <dbReference type="ARBA" id="ARBA00022737"/>
    </source>
</evidence>
<evidence type="ECO:0000313" key="11">
    <source>
        <dbReference type="Proteomes" id="UP001199106"/>
    </source>
</evidence>
<dbReference type="PANTHER" id="PTHR24406">
    <property type="entry name" value="TRANSCRIPTIONAL REPRESSOR CTCFL-RELATED"/>
    <property type="match status" value="1"/>
</dbReference>
<dbReference type="PROSITE" id="PS50157">
    <property type="entry name" value="ZINC_FINGER_C2H2_2"/>
    <property type="match status" value="3"/>
</dbReference>
<evidence type="ECO:0000313" key="10">
    <source>
        <dbReference type="EMBL" id="KAG9185327.1"/>
    </source>
</evidence>
<dbReference type="GO" id="GO:0005634">
    <property type="term" value="C:nucleus"/>
    <property type="evidence" value="ECO:0007669"/>
    <property type="project" value="UniProtKB-SubCell"/>
</dbReference>
<dbReference type="CDD" id="cd06137">
    <property type="entry name" value="DEDDh_RNase"/>
    <property type="match status" value="1"/>
</dbReference>
<evidence type="ECO:0000256" key="6">
    <source>
        <dbReference type="ARBA" id="ARBA00023242"/>
    </source>
</evidence>
<comment type="subcellular location">
    <subcellularLocation>
        <location evidence="1">Nucleus</location>
    </subcellularLocation>
</comment>
<accession>A0AAD4F8X2</accession>
<evidence type="ECO:0000259" key="9">
    <source>
        <dbReference type="PROSITE" id="PS50157"/>
    </source>
</evidence>
<feature type="region of interest" description="Disordered" evidence="8">
    <location>
        <begin position="307"/>
        <end position="387"/>
    </location>
</feature>
<dbReference type="SMART" id="SM00479">
    <property type="entry name" value="EXOIII"/>
    <property type="match status" value="1"/>
</dbReference>
<proteinExistence type="predicted"/>
<evidence type="ECO:0000256" key="1">
    <source>
        <dbReference type="ARBA" id="ARBA00004123"/>
    </source>
</evidence>
<gene>
    <name evidence="10" type="ORF">G6011_07871</name>
</gene>
<evidence type="ECO:0000256" key="7">
    <source>
        <dbReference type="PROSITE-ProRule" id="PRU00042"/>
    </source>
</evidence>
<evidence type="ECO:0000256" key="8">
    <source>
        <dbReference type="SAM" id="MobiDB-lite"/>
    </source>
</evidence>
<reference evidence="10" key="1">
    <citation type="submission" date="2021-07" db="EMBL/GenBank/DDBJ databases">
        <title>Genome Resource of American Ginseng Black Spot Pathogen Alternaria panax.</title>
        <authorList>
            <person name="Qiu C."/>
            <person name="Wang W."/>
            <person name="Liu Z."/>
        </authorList>
    </citation>
    <scope>NUCLEOTIDE SEQUENCE</scope>
    <source>
        <strain evidence="10">BNCC115425</strain>
    </source>
</reference>
<dbReference type="SUPFAM" id="SSF57667">
    <property type="entry name" value="beta-beta-alpha zinc fingers"/>
    <property type="match status" value="1"/>
</dbReference>
<dbReference type="InterPro" id="IPR036397">
    <property type="entry name" value="RNaseH_sf"/>
</dbReference>
<dbReference type="InterPro" id="IPR050888">
    <property type="entry name" value="ZnF_C2H2-type_TF"/>
</dbReference>
<keyword evidence="6" id="KW-0539">Nucleus</keyword>
<feature type="domain" description="C2H2-type" evidence="9">
    <location>
        <begin position="10"/>
        <end position="37"/>
    </location>
</feature>
<dbReference type="InterPro" id="IPR012337">
    <property type="entry name" value="RNaseH-like_sf"/>
</dbReference>
<protein>
    <recommendedName>
        <fullName evidence="9">C2H2-type domain-containing protein</fullName>
    </recommendedName>
</protein>
<evidence type="ECO:0000256" key="4">
    <source>
        <dbReference type="ARBA" id="ARBA00022771"/>
    </source>
</evidence>
<keyword evidence="5" id="KW-0862">Zinc</keyword>
<keyword evidence="3" id="KW-0677">Repeat</keyword>
<name>A0AAD4F8X2_9PLEO</name>
<dbReference type="InterPro" id="IPR013520">
    <property type="entry name" value="Ribonucl_H"/>
</dbReference>
<dbReference type="AlphaFoldDB" id="A0AAD4F8X2"/>
<keyword evidence="2" id="KW-0479">Metal-binding</keyword>
<feature type="domain" description="C2H2-type" evidence="9">
    <location>
        <begin position="40"/>
        <end position="69"/>
    </location>
</feature>
<feature type="region of interest" description="Disordered" evidence="8">
    <location>
        <begin position="141"/>
        <end position="170"/>
    </location>
</feature>
<keyword evidence="4 7" id="KW-0863">Zinc-finger</keyword>
<organism evidence="10 11">
    <name type="scientific">Alternaria panax</name>
    <dbReference type="NCBI Taxonomy" id="48097"/>
    <lineage>
        <taxon>Eukaryota</taxon>
        <taxon>Fungi</taxon>
        <taxon>Dikarya</taxon>
        <taxon>Ascomycota</taxon>
        <taxon>Pezizomycotina</taxon>
        <taxon>Dothideomycetes</taxon>
        <taxon>Pleosporomycetidae</taxon>
        <taxon>Pleosporales</taxon>
        <taxon>Pleosporineae</taxon>
        <taxon>Pleosporaceae</taxon>
        <taxon>Alternaria</taxon>
        <taxon>Alternaria sect. Panax</taxon>
    </lineage>
</organism>
<feature type="domain" description="C2H2-type" evidence="9">
    <location>
        <begin position="260"/>
        <end position="285"/>
    </location>
</feature>
<dbReference type="GO" id="GO:0003676">
    <property type="term" value="F:nucleic acid binding"/>
    <property type="evidence" value="ECO:0007669"/>
    <property type="project" value="InterPro"/>
</dbReference>
<dbReference type="PROSITE" id="PS00028">
    <property type="entry name" value="ZINC_FINGER_C2H2_1"/>
    <property type="match status" value="3"/>
</dbReference>
<dbReference type="Proteomes" id="UP001199106">
    <property type="component" value="Unassembled WGS sequence"/>
</dbReference>
<dbReference type="SUPFAM" id="SSF53098">
    <property type="entry name" value="Ribonuclease H-like"/>
    <property type="match status" value="1"/>
</dbReference>
<keyword evidence="11" id="KW-1185">Reference proteome</keyword>
<dbReference type="GO" id="GO:0008270">
    <property type="term" value="F:zinc ion binding"/>
    <property type="evidence" value="ECO:0007669"/>
    <property type="project" value="UniProtKB-KW"/>
</dbReference>
<dbReference type="Gene3D" id="3.30.420.10">
    <property type="entry name" value="Ribonuclease H-like superfamily/Ribonuclease H"/>
    <property type="match status" value="1"/>
</dbReference>
<dbReference type="InterPro" id="IPR013087">
    <property type="entry name" value="Znf_C2H2_type"/>
</dbReference>
<feature type="compositionally biased region" description="Pro residues" evidence="8">
    <location>
        <begin position="343"/>
        <end position="352"/>
    </location>
</feature>
<dbReference type="InterPro" id="IPR036236">
    <property type="entry name" value="Znf_C2H2_sf"/>
</dbReference>
<dbReference type="SMART" id="SM00355">
    <property type="entry name" value="ZnF_C2H2"/>
    <property type="match status" value="5"/>
</dbReference>
<dbReference type="Gene3D" id="3.30.160.60">
    <property type="entry name" value="Classic Zinc Finger"/>
    <property type="match status" value="1"/>
</dbReference>
<evidence type="ECO:0000256" key="2">
    <source>
        <dbReference type="ARBA" id="ARBA00022723"/>
    </source>
</evidence>
<sequence>MRRGGAKPTYHCAICEQSFTSKAALQHHTANHSDISSKQLVCAVCGWCFDDSHALELHQIQSSHGNSQSAPFNPPNESLKAPAETFDMAVTCDRCDKTFKTQKRFSNHRSDMASNCADWRYTASNHFVASLAVPQGYVDLDKPKDEVPSNPSYKDFSASSSSSETGTVDSENGVKCRACRRVFHSRGQYNNHMLGCTPILSSKKNREVLQATGPGSSTSLVANHIRVGAQQRHTPAAAPAPHASPFAFTSSAPTNDLATFFCNANGCSMSFRSEAGLRQHKNDAHGVGSQALNPNGRAVRERMRQEGLLLPPPPASPRGRGGQRSRPVPRASPSASRMVPSALPAPPAPRMAPPHRTTQQVPPQPPPFTRPMPTQHHIPPPQTVQPPASISISGVAELDQAKHIQAKILRLLIQSDIFIQHYGSMNVCGIDWTRIGVAKQNEVIAMFNTMCHLPKILQGEYVPAPKAFKDDYNAEYPHSDFEPSPTRNPSNPALGAVAISCSKVVLKGGLQEIVKIAAVDLVTCRILMNHLVCTDGHAEVSDWRSAITGLFSWKDMEAARKSGYKVFKGWAAARAALHKFVDKKTIVVGHNLRSDLDSLRMIHGRAVDIAKVVEKAAQGPLSKAQLGLDSLCRDYPDIRLSSDPDYGRDSLMNAFAIREFGLWSLKNNEEFVRKAKQKSRDYQIIMPKAAVVVA</sequence>
<comment type="caution">
    <text evidence="10">The sequence shown here is derived from an EMBL/GenBank/DDBJ whole genome shotgun (WGS) entry which is preliminary data.</text>
</comment>
<dbReference type="EMBL" id="JAANER010000011">
    <property type="protein sequence ID" value="KAG9185327.1"/>
    <property type="molecule type" value="Genomic_DNA"/>
</dbReference>
<feature type="compositionally biased region" description="Low complexity" evidence="8">
    <location>
        <begin position="324"/>
        <end position="342"/>
    </location>
</feature>
<dbReference type="Pfam" id="PF00096">
    <property type="entry name" value="zf-C2H2"/>
    <property type="match status" value="1"/>
</dbReference>